<dbReference type="PANTHER" id="PTHR43507">
    <property type="entry name" value="NADH-UBIQUINONE OXIDOREDUCTASE CHAIN 4"/>
    <property type="match status" value="1"/>
</dbReference>
<evidence type="ECO:0000256" key="12">
    <source>
        <dbReference type="ARBA" id="ARBA00023027"/>
    </source>
</evidence>
<evidence type="ECO:0000256" key="3">
    <source>
        <dbReference type="ARBA" id="ARBA00009025"/>
    </source>
</evidence>
<dbReference type="EC" id="7.1.1.2" evidence="4 17"/>
<dbReference type="GO" id="GO:0008137">
    <property type="term" value="F:NADH dehydrogenase (ubiquinone) activity"/>
    <property type="evidence" value="ECO:0007669"/>
    <property type="project" value="UniProtKB-UniRule"/>
</dbReference>
<accession>W0FDJ0</accession>
<feature type="transmembrane region" description="Helical" evidence="17">
    <location>
        <begin position="136"/>
        <end position="157"/>
    </location>
</feature>
<evidence type="ECO:0000256" key="15">
    <source>
        <dbReference type="ARBA" id="ARBA00023136"/>
    </source>
</evidence>
<evidence type="ECO:0000313" key="20">
    <source>
        <dbReference type="EMBL" id="AHF21673.1"/>
    </source>
</evidence>
<evidence type="ECO:0000256" key="7">
    <source>
        <dbReference type="ARBA" id="ARBA00022660"/>
    </source>
</evidence>
<keyword evidence="15 17" id="KW-0472">Membrane</keyword>
<keyword evidence="13 17" id="KW-0830">Ubiquinone</keyword>
<keyword evidence="9" id="KW-1278">Translocase</keyword>
<feature type="transmembrane region" description="Helical" evidence="17">
    <location>
        <begin position="326"/>
        <end position="351"/>
    </location>
</feature>
<geneLocation type="mitochondrion" evidence="20"/>
<evidence type="ECO:0000256" key="4">
    <source>
        <dbReference type="ARBA" id="ARBA00012944"/>
    </source>
</evidence>
<dbReference type="EMBL" id="KC769592">
    <property type="protein sequence ID" value="AHF21673.1"/>
    <property type="molecule type" value="Genomic_DNA"/>
</dbReference>
<keyword evidence="14 17" id="KW-0496">Mitochondrion</keyword>
<dbReference type="GO" id="GO:0015990">
    <property type="term" value="P:electron transport coupled proton transport"/>
    <property type="evidence" value="ECO:0007669"/>
    <property type="project" value="TreeGrafter"/>
</dbReference>
<evidence type="ECO:0000256" key="16">
    <source>
        <dbReference type="ARBA" id="ARBA00049551"/>
    </source>
</evidence>
<evidence type="ECO:0000259" key="19">
    <source>
        <dbReference type="Pfam" id="PF01059"/>
    </source>
</evidence>
<dbReference type="PANTHER" id="PTHR43507:SF20">
    <property type="entry name" value="NADH-UBIQUINONE OXIDOREDUCTASE CHAIN 4"/>
    <property type="match status" value="1"/>
</dbReference>
<dbReference type="Pfam" id="PF00361">
    <property type="entry name" value="Proton_antipo_M"/>
    <property type="match status" value="1"/>
</dbReference>
<protein>
    <recommendedName>
        <fullName evidence="5 17">NADH-ubiquinone oxidoreductase chain 4</fullName>
        <ecNumber evidence="4 17">7.1.1.2</ecNumber>
    </recommendedName>
</protein>
<feature type="transmembrane region" description="Helical" evidence="17">
    <location>
        <begin position="56"/>
        <end position="74"/>
    </location>
</feature>
<dbReference type="GO" id="GO:0042773">
    <property type="term" value="P:ATP synthesis coupled electron transport"/>
    <property type="evidence" value="ECO:0007669"/>
    <property type="project" value="InterPro"/>
</dbReference>
<dbReference type="InterPro" id="IPR001750">
    <property type="entry name" value="ND/Mrp_TM"/>
</dbReference>
<feature type="transmembrane region" description="Helical" evidence="17">
    <location>
        <begin position="7"/>
        <end position="36"/>
    </location>
</feature>
<evidence type="ECO:0000256" key="8">
    <source>
        <dbReference type="ARBA" id="ARBA00022692"/>
    </source>
</evidence>
<comment type="similarity">
    <text evidence="3 17">Belongs to the complex I subunit 4 family.</text>
</comment>
<feature type="transmembrane region" description="Helical" evidence="17">
    <location>
        <begin position="86"/>
        <end position="104"/>
    </location>
</feature>
<keyword evidence="7 17" id="KW-0679">Respiratory chain</keyword>
<reference evidence="20" key="1">
    <citation type="journal article" date="2014" name="Ticks Tick Borne Dis.">
        <title>Molecular phylogeny of soft ticks (Ixodida: Argasidae) inferred from mitochondrial genome and nuclear rRNA sequences.</title>
        <authorList>
            <person name="Burger T.D."/>
            <person name="Shao R."/>
            <person name="Labruna M.B."/>
            <person name="Barker S.C."/>
        </authorList>
    </citation>
    <scope>NUCLEOTIDE SEQUENCE</scope>
</reference>
<dbReference type="InterPro" id="IPR000260">
    <property type="entry name" value="NADH4_N"/>
</dbReference>
<feature type="transmembrane region" description="Helical" evidence="17">
    <location>
        <begin position="406"/>
        <end position="431"/>
    </location>
</feature>
<dbReference type="InterPro" id="IPR003918">
    <property type="entry name" value="NADH_UbQ_OxRdtase"/>
</dbReference>
<feature type="domain" description="NADH:quinone oxidoreductase/Mrp antiporter transmembrane" evidence="18">
    <location>
        <begin position="104"/>
        <end position="382"/>
    </location>
</feature>
<keyword evidence="11 17" id="KW-1133">Transmembrane helix</keyword>
<comment type="function">
    <text evidence="1">Core subunit of the mitochondrial membrane respiratory chain NADH dehydrogenase (Complex I) that is believed to belong to the minimal assembly required for catalysis. Complex I functions in the transfer of electrons from NADH to the respiratory chain. The immediate electron acceptor for the enzyme is believed to be ubiquinone.</text>
</comment>
<dbReference type="AlphaFoldDB" id="W0FDJ0"/>
<evidence type="ECO:0000256" key="1">
    <source>
        <dbReference type="ARBA" id="ARBA00003257"/>
    </source>
</evidence>
<keyword evidence="12 17" id="KW-0520">NAD</keyword>
<evidence type="ECO:0000256" key="10">
    <source>
        <dbReference type="ARBA" id="ARBA00022982"/>
    </source>
</evidence>
<keyword evidence="6 17" id="KW-0813">Transport</keyword>
<feature type="transmembrane region" description="Helical" evidence="17">
    <location>
        <begin position="110"/>
        <end position="129"/>
    </location>
</feature>
<proteinExistence type="inferred from homology"/>
<feature type="transmembrane region" description="Helical" evidence="17">
    <location>
        <begin position="371"/>
        <end position="394"/>
    </location>
</feature>
<dbReference type="GO" id="GO:0003954">
    <property type="term" value="F:NADH dehydrogenase activity"/>
    <property type="evidence" value="ECO:0007669"/>
    <property type="project" value="TreeGrafter"/>
</dbReference>
<comment type="subcellular location">
    <subcellularLocation>
        <location evidence="2 17">Mitochondrion membrane</location>
        <topology evidence="2 17">Multi-pass membrane protein</topology>
    </subcellularLocation>
</comment>
<evidence type="ECO:0000259" key="18">
    <source>
        <dbReference type="Pfam" id="PF00361"/>
    </source>
</evidence>
<feature type="domain" description="NADH:ubiquinone oxidoreductase chain 4 N-terminal" evidence="19">
    <location>
        <begin position="2"/>
        <end position="99"/>
    </location>
</feature>
<evidence type="ECO:0000256" key="6">
    <source>
        <dbReference type="ARBA" id="ARBA00022448"/>
    </source>
</evidence>
<evidence type="ECO:0000256" key="11">
    <source>
        <dbReference type="ARBA" id="ARBA00022989"/>
    </source>
</evidence>
<comment type="function">
    <text evidence="17">Core subunit of the mitochondrial membrane respiratory chain NADH dehydrogenase (Complex I) which catalyzes electron transfer from NADH through the respiratory chain, using ubiquinone as an electron acceptor. Essential for the catalytic activity and assembly of complex I.</text>
</comment>
<dbReference type="GO" id="GO:0031966">
    <property type="term" value="C:mitochondrial membrane"/>
    <property type="evidence" value="ECO:0007669"/>
    <property type="project" value="UniProtKB-SubCell"/>
</dbReference>
<gene>
    <name evidence="20" type="primary">NAD4</name>
</gene>
<sequence>MLMLLFGLLWILGMYMYYSYVEIIMLLFFFSLLFFLQMDWSMVILDIGSFLGVDNMSFLLIQLSVWVSILMYLASMNVKVYCEKMFSFYILLMAALLTLCFFIMNLMGFYLFFESVLFPIVMLIVGWGSQPERLQAGLYMLFYTLFGSLPLLVFFLLKMDSLSIYFLVWDTNSGSLVLFFMGLMAFLVKMPMFLVHMWLPKAHVEAPVAGSMVLAGVLLKLGIYGMLRVKIFLIKEILLYGHYFMSITLIGGVVISLICLCQVDLKALIAYSSVCHMGMALGGILCLNGWGLGGNLLMMLGHGLCSSGLFCLANMFYERFFTRSMILLKGMGIFFPFLALWWFLFCIVNMAAPPSMNLGGEIFLLGSILKWSFLSFIPLGLMSFLSAAYSLYMFSYLNHGKGWVAYGVYLVNIREMLLMLFHFIPLVFWVFKMEFFLMWF</sequence>
<evidence type="ECO:0000256" key="5">
    <source>
        <dbReference type="ARBA" id="ARBA00021006"/>
    </source>
</evidence>
<name>W0FDJ0_ORNRO</name>
<dbReference type="PRINTS" id="PR01437">
    <property type="entry name" value="NUOXDRDTASE4"/>
</dbReference>
<evidence type="ECO:0000256" key="13">
    <source>
        <dbReference type="ARBA" id="ARBA00023075"/>
    </source>
</evidence>
<evidence type="ECO:0000256" key="17">
    <source>
        <dbReference type="RuleBase" id="RU003297"/>
    </source>
</evidence>
<feature type="transmembrane region" description="Helical" evidence="17">
    <location>
        <begin position="239"/>
        <end position="261"/>
    </location>
</feature>
<feature type="transmembrane region" description="Helical" evidence="17">
    <location>
        <begin position="206"/>
        <end position="227"/>
    </location>
</feature>
<dbReference type="Pfam" id="PF01059">
    <property type="entry name" value="Oxidored_q5_N"/>
    <property type="match status" value="1"/>
</dbReference>
<organism evidence="20">
    <name type="scientific">Ornithodoros rostratus</name>
    <name type="common">Soft tick</name>
    <dbReference type="NCBI Taxonomy" id="360320"/>
    <lineage>
        <taxon>Eukaryota</taxon>
        <taxon>Metazoa</taxon>
        <taxon>Ecdysozoa</taxon>
        <taxon>Arthropoda</taxon>
        <taxon>Chelicerata</taxon>
        <taxon>Arachnida</taxon>
        <taxon>Acari</taxon>
        <taxon>Parasitiformes</taxon>
        <taxon>Ixodida</taxon>
        <taxon>Ixodoidea</taxon>
        <taxon>Argasidae</taxon>
        <taxon>Ornithodorinae</taxon>
        <taxon>Ornithodoros</taxon>
    </lineage>
</organism>
<evidence type="ECO:0000256" key="9">
    <source>
        <dbReference type="ARBA" id="ARBA00022967"/>
    </source>
</evidence>
<feature type="transmembrane region" description="Helical" evidence="17">
    <location>
        <begin position="296"/>
        <end position="317"/>
    </location>
</feature>
<dbReference type="GO" id="GO:0048039">
    <property type="term" value="F:ubiquinone binding"/>
    <property type="evidence" value="ECO:0007669"/>
    <property type="project" value="TreeGrafter"/>
</dbReference>
<keyword evidence="8 17" id="KW-0812">Transmembrane</keyword>
<evidence type="ECO:0000256" key="2">
    <source>
        <dbReference type="ARBA" id="ARBA00004225"/>
    </source>
</evidence>
<keyword evidence="10 17" id="KW-0249">Electron transport</keyword>
<feature type="transmembrane region" description="Helical" evidence="17">
    <location>
        <begin position="177"/>
        <end position="199"/>
    </location>
</feature>
<comment type="catalytic activity">
    <reaction evidence="16 17">
        <text>a ubiquinone + NADH + 5 H(+)(in) = a ubiquinol + NAD(+) + 4 H(+)(out)</text>
        <dbReference type="Rhea" id="RHEA:29091"/>
        <dbReference type="Rhea" id="RHEA-COMP:9565"/>
        <dbReference type="Rhea" id="RHEA-COMP:9566"/>
        <dbReference type="ChEBI" id="CHEBI:15378"/>
        <dbReference type="ChEBI" id="CHEBI:16389"/>
        <dbReference type="ChEBI" id="CHEBI:17976"/>
        <dbReference type="ChEBI" id="CHEBI:57540"/>
        <dbReference type="ChEBI" id="CHEBI:57945"/>
        <dbReference type="EC" id="7.1.1.2"/>
    </reaction>
</comment>
<evidence type="ECO:0000256" key="14">
    <source>
        <dbReference type="ARBA" id="ARBA00023128"/>
    </source>
</evidence>
<feature type="transmembrane region" description="Helical" evidence="17">
    <location>
        <begin position="268"/>
        <end position="290"/>
    </location>
</feature>